<feature type="compositionally biased region" description="Polar residues" evidence="1">
    <location>
        <begin position="246"/>
        <end position="258"/>
    </location>
</feature>
<dbReference type="EMBL" id="ML987194">
    <property type="protein sequence ID" value="KAF2250080.1"/>
    <property type="molecule type" value="Genomic_DNA"/>
</dbReference>
<gene>
    <name evidence="2" type="ORF">BU26DRAFT_482907</name>
</gene>
<sequence length="342" mass="37352">MRLIKQVSSTRGTVVKDLFQSTRESKWSLLPAHLPVEHGNRHYQAPQDIAARKLRPLCPRKRPPFLILLPLPPANSPSAVMDPSAHAFWSPSRDPRGVAPRRGEFAAPRSTDLLDRFSIAGPYRSAHMDEGYGLRGRTARGREYTAPPSRDVMERFSSHGPSRWPVMNEIQASAPSVEGSIGERGSSVASSMTFGRASTPNGFALGGSARSPSTNAPVTMPPQRVWQDPQSPLHSMPANHAPPLRRQSTSTFSSSVARPQQRFGDLPATPPFSPDLPLARRRFPASPFSSPPQRNFATIATKGPSTRQSRVDFGDRNSEGSGRHTGSTISHRRGQEPPLSVV</sequence>
<dbReference type="RefSeq" id="XP_033685084.1">
    <property type="nucleotide sequence ID" value="XM_033825786.1"/>
</dbReference>
<accession>A0A6A6IKJ3</accession>
<evidence type="ECO:0000256" key="1">
    <source>
        <dbReference type="SAM" id="MobiDB-lite"/>
    </source>
</evidence>
<feature type="region of interest" description="Disordered" evidence="1">
    <location>
        <begin position="204"/>
        <end position="342"/>
    </location>
</feature>
<feature type="compositionally biased region" description="Polar residues" evidence="1">
    <location>
        <begin position="293"/>
        <end position="308"/>
    </location>
</feature>
<dbReference type="GeneID" id="54579116"/>
<organism evidence="2 3">
    <name type="scientific">Trematosphaeria pertusa</name>
    <dbReference type="NCBI Taxonomy" id="390896"/>
    <lineage>
        <taxon>Eukaryota</taxon>
        <taxon>Fungi</taxon>
        <taxon>Dikarya</taxon>
        <taxon>Ascomycota</taxon>
        <taxon>Pezizomycotina</taxon>
        <taxon>Dothideomycetes</taxon>
        <taxon>Pleosporomycetidae</taxon>
        <taxon>Pleosporales</taxon>
        <taxon>Massarineae</taxon>
        <taxon>Trematosphaeriaceae</taxon>
        <taxon>Trematosphaeria</taxon>
    </lineage>
</organism>
<evidence type="ECO:0000313" key="2">
    <source>
        <dbReference type="EMBL" id="KAF2250080.1"/>
    </source>
</evidence>
<dbReference type="AlphaFoldDB" id="A0A6A6IKJ3"/>
<evidence type="ECO:0000313" key="3">
    <source>
        <dbReference type="Proteomes" id="UP000800094"/>
    </source>
</evidence>
<protein>
    <submittedName>
        <fullName evidence="2">Uncharacterized protein</fullName>
    </submittedName>
</protein>
<proteinExistence type="predicted"/>
<reference evidence="2" key="1">
    <citation type="journal article" date="2020" name="Stud. Mycol.">
        <title>101 Dothideomycetes genomes: a test case for predicting lifestyles and emergence of pathogens.</title>
        <authorList>
            <person name="Haridas S."/>
            <person name="Albert R."/>
            <person name="Binder M."/>
            <person name="Bloem J."/>
            <person name="Labutti K."/>
            <person name="Salamov A."/>
            <person name="Andreopoulos B."/>
            <person name="Baker S."/>
            <person name="Barry K."/>
            <person name="Bills G."/>
            <person name="Bluhm B."/>
            <person name="Cannon C."/>
            <person name="Castanera R."/>
            <person name="Culley D."/>
            <person name="Daum C."/>
            <person name="Ezra D."/>
            <person name="Gonzalez J."/>
            <person name="Henrissat B."/>
            <person name="Kuo A."/>
            <person name="Liang C."/>
            <person name="Lipzen A."/>
            <person name="Lutzoni F."/>
            <person name="Magnuson J."/>
            <person name="Mondo S."/>
            <person name="Nolan M."/>
            <person name="Ohm R."/>
            <person name="Pangilinan J."/>
            <person name="Park H.-J."/>
            <person name="Ramirez L."/>
            <person name="Alfaro M."/>
            <person name="Sun H."/>
            <person name="Tritt A."/>
            <person name="Yoshinaga Y."/>
            <person name="Zwiers L.-H."/>
            <person name="Turgeon B."/>
            <person name="Goodwin S."/>
            <person name="Spatafora J."/>
            <person name="Crous P."/>
            <person name="Grigoriev I."/>
        </authorList>
    </citation>
    <scope>NUCLEOTIDE SEQUENCE</scope>
    <source>
        <strain evidence="2">CBS 122368</strain>
    </source>
</reference>
<dbReference type="Proteomes" id="UP000800094">
    <property type="component" value="Unassembled WGS sequence"/>
</dbReference>
<name>A0A6A6IKJ3_9PLEO</name>
<keyword evidence="3" id="KW-1185">Reference proteome</keyword>
<feature type="compositionally biased region" description="Basic and acidic residues" evidence="1">
    <location>
        <begin position="309"/>
        <end position="322"/>
    </location>
</feature>